<comment type="subcellular location">
    <subcellularLocation>
        <location evidence="1">Membrane</location>
    </subcellularLocation>
</comment>
<evidence type="ECO:0000313" key="8">
    <source>
        <dbReference type="Proteomes" id="UP001632038"/>
    </source>
</evidence>
<evidence type="ECO:0000256" key="1">
    <source>
        <dbReference type="ARBA" id="ARBA00004370"/>
    </source>
</evidence>
<comment type="caution">
    <text evidence="7">The sequence shown here is derived from an EMBL/GenBank/DDBJ whole genome shotgun (WGS) entry which is preliminary data.</text>
</comment>
<evidence type="ECO:0000256" key="3">
    <source>
        <dbReference type="ARBA" id="ARBA00022692"/>
    </source>
</evidence>
<accession>A0ABD3CHY6</accession>
<feature type="transmembrane region" description="Helical" evidence="6">
    <location>
        <begin position="7"/>
        <end position="26"/>
    </location>
</feature>
<name>A0ABD3CHY6_9LAMI</name>
<gene>
    <name evidence="7" type="ORF">CASFOL_026747</name>
</gene>
<feature type="transmembrane region" description="Helical" evidence="6">
    <location>
        <begin position="46"/>
        <end position="67"/>
    </location>
</feature>
<feature type="transmembrane region" description="Helical" evidence="6">
    <location>
        <begin position="74"/>
        <end position="100"/>
    </location>
</feature>
<sequence>MASLPRILLSLSNTGILIAGAYYIISAKDVSMTSSINPCLRQTESSIRWAGIISSALAAIGIICVCLKLKALQCFYLFALVISTGTIVIFCMFVSAMMPWQSADEIFYGTAENGTWLPNYGAVMQKTVANGRDWSAAKDCFREIETCLTMRNQTQEQKVVLIDFGCCSPPNRCGLEQARGGIWVVPQHGLNKTDEECLMWASVGKNCFECDSCKAGYLANYQKTWDNNTPSRIKCIAFLIATLALTYHTFMHDHYKLEDNKDSMPKKLILHTRGNIGSICQKIEIFNLIFTPKDNCSELWAL</sequence>
<dbReference type="PANTHER" id="PTHR32191">
    <property type="entry name" value="TETRASPANIN-8-RELATED"/>
    <property type="match status" value="1"/>
</dbReference>
<evidence type="ECO:0000256" key="2">
    <source>
        <dbReference type="ARBA" id="ARBA00006840"/>
    </source>
</evidence>
<dbReference type="GO" id="GO:0016020">
    <property type="term" value="C:membrane"/>
    <property type="evidence" value="ECO:0007669"/>
    <property type="project" value="UniProtKB-SubCell"/>
</dbReference>
<dbReference type="EMBL" id="JAVIJP010000034">
    <property type="protein sequence ID" value="KAL3629525.1"/>
    <property type="molecule type" value="Genomic_DNA"/>
</dbReference>
<keyword evidence="4 6" id="KW-1133">Transmembrane helix</keyword>
<dbReference type="Proteomes" id="UP001632038">
    <property type="component" value="Unassembled WGS sequence"/>
</dbReference>
<proteinExistence type="inferred from homology"/>
<keyword evidence="5 6" id="KW-0472">Membrane</keyword>
<dbReference type="AlphaFoldDB" id="A0ABD3CHY6"/>
<protein>
    <submittedName>
        <fullName evidence="7">Uncharacterized protein</fullName>
    </submittedName>
</protein>
<organism evidence="7 8">
    <name type="scientific">Castilleja foliolosa</name>
    <dbReference type="NCBI Taxonomy" id="1961234"/>
    <lineage>
        <taxon>Eukaryota</taxon>
        <taxon>Viridiplantae</taxon>
        <taxon>Streptophyta</taxon>
        <taxon>Embryophyta</taxon>
        <taxon>Tracheophyta</taxon>
        <taxon>Spermatophyta</taxon>
        <taxon>Magnoliopsida</taxon>
        <taxon>eudicotyledons</taxon>
        <taxon>Gunneridae</taxon>
        <taxon>Pentapetalae</taxon>
        <taxon>asterids</taxon>
        <taxon>lamiids</taxon>
        <taxon>Lamiales</taxon>
        <taxon>Orobanchaceae</taxon>
        <taxon>Pedicularideae</taxon>
        <taxon>Castillejinae</taxon>
        <taxon>Castilleja</taxon>
    </lineage>
</organism>
<dbReference type="InterPro" id="IPR044991">
    <property type="entry name" value="TET_plant"/>
</dbReference>
<keyword evidence="8" id="KW-1185">Reference proteome</keyword>
<comment type="similarity">
    <text evidence="2">Belongs to the tetraspanin (TM4SF) family.</text>
</comment>
<evidence type="ECO:0000256" key="5">
    <source>
        <dbReference type="ARBA" id="ARBA00023136"/>
    </source>
</evidence>
<evidence type="ECO:0000256" key="6">
    <source>
        <dbReference type="SAM" id="Phobius"/>
    </source>
</evidence>
<evidence type="ECO:0000256" key="4">
    <source>
        <dbReference type="ARBA" id="ARBA00022989"/>
    </source>
</evidence>
<evidence type="ECO:0000313" key="7">
    <source>
        <dbReference type="EMBL" id="KAL3629525.1"/>
    </source>
</evidence>
<keyword evidence="3 6" id="KW-0812">Transmembrane</keyword>
<reference evidence="8" key="1">
    <citation type="journal article" date="2024" name="IScience">
        <title>Strigolactones Initiate the Formation of Haustorium-like Structures in Castilleja.</title>
        <authorList>
            <person name="Buerger M."/>
            <person name="Peterson D."/>
            <person name="Chory J."/>
        </authorList>
    </citation>
    <scope>NUCLEOTIDE SEQUENCE [LARGE SCALE GENOMIC DNA]</scope>
</reference>